<dbReference type="InterPro" id="IPR005804">
    <property type="entry name" value="FA_desaturase_dom"/>
</dbReference>
<feature type="transmembrane region" description="Helical" evidence="6">
    <location>
        <begin position="248"/>
        <end position="270"/>
    </location>
</feature>
<dbReference type="Proteomes" id="UP000791440">
    <property type="component" value="Unassembled WGS sequence"/>
</dbReference>
<keyword evidence="2 6" id="KW-0479">Metal-binding</keyword>
<dbReference type="FunFam" id="3.10.120.10:FF:000020">
    <property type="entry name" value="Cytochrome b5-related protein"/>
    <property type="match status" value="1"/>
</dbReference>
<gene>
    <name evidence="9" type="ORF">O3G_MSEX003235</name>
</gene>
<organism evidence="9 10">
    <name type="scientific">Manduca sexta</name>
    <name type="common">Tobacco hawkmoth</name>
    <name type="synonym">Tobacco hornworm</name>
    <dbReference type="NCBI Taxonomy" id="7130"/>
    <lineage>
        <taxon>Eukaryota</taxon>
        <taxon>Metazoa</taxon>
        <taxon>Ecdysozoa</taxon>
        <taxon>Arthropoda</taxon>
        <taxon>Hexapoda</taxon>
        <taxon>Insecta</taxon>
        <taxon>Pterygota</taxon>
        <taxon>Neoptera</taxon>
        <taxon>Endopterygota</taxon>
        <taxon>Lepidoptera</taxon>
        <taxon>Glossata</taxon>
        <taxon>Ditrysia</taxon>
        <taxon>Bombycoidea</taxon>
        <taxon>Sphingidae</taxon>
        <taxon>Sphinginae</taxon>
        <taxon>Sphingini</taxon>
        <taxon>Manduca</taxon>
    </lineage>
</organism>
<dbReference type="SMART" id="SM01117">
    <property type="entry name" value="Cyt-b5"/>
    <property type="match status" value="1"/>
</dbReference>
<evidence type="ECO:0000256" key="4">
    <source>
        <dbReference type="ARBA" id="ARBA00055674"/>
    </source>
</evidence>
<dbReference type="Pfam" id="PF00173">
    <property type="entry name" value="Cyt-b5"/>
    <property type="match status" value="1"/>
</dbReference>
<evidence type="ECO:0000256" key="3">
    <source>
        <dbReference type="ARBA" id="ARBA00023004"/>
    </source>
</evidence>
<comment type="function">
    <text evidence="4">May play a role in muscle cell metabolism.</text>
</comment>
<dbReference type="AlphaFoldDB" id="A0A922CFB4"/>
<dbReference type="InterPro" id="IPR036400">
    <property type="entry name" value="Cyt_B5-like_heme/steroid_sf"/>
</dbReference>
<dbReference type="PANTHER" id="PTHR16740:SF1">
    <property type="entry name" value="CYTOCHROME B5-RELATED PROTEIN-RELATED"/>
    <property type="match status" value="1"/>
</dbReference>
<dbReference type="OrthoDB" id="260519at2759"/>
<proteinExistence type="inferred from homology"/>
<evidence type="ECO:0000259" key="8">
    <source>
        <dbReference type="PROSITE" id="PS50255"/>
    </source>
</evidence>
<keyword evidence="6" id="KW-0472">Membrane</keyword>
<dbReference type="Pfam" id="PF00487">
    <property type="entry name" value="FA_desaturase"/>
    <property type="match status" value="1"/>
</dbReference>
<keyword evidence="1 6" id="KW-0349">Heme</keyword>
<evidence type="ECO:0000256" key="2">
    <source>
        <dbReference type="ARBA" id="ARBA00022723"/>
    </source>
</evidence>
<keyword evidence="10" id="KW-1185">Reference proteome</keyword>
<evidence type="ECO:0000313" key="9">
    <source>
        <dbReference type="EMBL" id="KAG6444172.1"/>
    </source>
</evidence>
<dbReference type="InterPro" id="IPR001199">
    <property type="entry name" value="Cyt_B5-like_heme/steroid-bd"/>
</dbReference>
<evidence type="ECO:0000313" key="10">
    <source>
        <dbReference type="Proteomes" id="UP000791440"/>
    </source>
</evidence>
<evidence type="ECO:0000256" key="6">
    <source>
        <dbReference type="RuleBase" id="RU362121"/>
    </source>
</evidence>
<sequence>MAPDPDRRQVSFPKLKYPNNRIDEPRTPQMWLHEKQLQDGAEGLWRIHDDLYNFTDFIKSHPGGSQWIECTKGTDITEQFETHHLKGIAETLLPNYFVRKAKLPRNQPFTFKEHGFYKSLKVKICGMMSEIPSDARRKSDFVTDALLVTLLISSPLCCWVWTKNFVFAGALTIFNGFILSSLTTCAHNYFHRADNWRMYLFNLSGMSYSQWRISHSMSHHMHTNTAQDMEIAMLEPFLQYIPYSDKPIWAQMAAFYWPVIFTFSVITVALKDHIAGIFNLGGAKYQWQLVLTFVLPLWMWLLGGLSLPWTIALWIVTLLITGLVFTTYGLTAGHHSHRNFFEGDIPREQDLDWGLHQLDTIVERIDYAGNHFKSITRFGDHALHHLFPTLDHAELKYLYPTLLEHCEKFEAELKMNTFYEALISQSKQLIRKRPNDFRNKKSNEYHCVVNNNKR</sequence>
<keyword evidence="3 6" id="KW-0408">Iron</keyword>
<protein>
    <recommendedName>
        <fullName evidence="5">Cytochrome b5-related protein</fullName>
    </recommendedName>
</protein>
<dbReference type="PROSITE" id="PS50255">
    <property type="entry name" value="CYTOCHROME_B5_2"/>
    <property type="match status" value="1"/>
</dbReference>
<comment type="caution">
    <text evidence="9">The sequence shown here is derived from an EMBL/GenBank/DDBJ whole genome shotgun (WGS) entry which is preliminary data.</text>
</comment>
<reference evidence="9" key="1">
    <citation type="journal article" date="2016" name="Insect Biochem. Mol. Biol.">
        <title>Multifaceted biological insights from a draft genome sequence of the tobacco hornworm moth, Manduca sexta.</title>
        <authorList>
            <person name="Kanost M.R."/>
            <person name="Arrese E.L."/>
            <person name="Cao X."/>
            <person name="Chen Y.R."/>
            <person name="Chellapilla S."/>
            <person name="Goldsmith M.R."/>
            <person name="Grosse-Wilde E."/>
            <person name="Heckel D.G."/>
            <person name="Herndon N."/>
            <person name="Jiang H."/>
            <person name="Papanicolaou A."/>
            <person name="Qu J."/>
            <person name="Soulages J.L."/>
            <person name="Vogel H."/>
            <person name="Walters J."/>
            <person name="Waterhouse R.M."/>
            <person name="Ahn S.J."/>
            <person name="Almeida F.C."/>
            <person name="An C."/>
            <person name="Aqrawi P."/>
            <person name="Bretschneider A."/>
            <person name="Bryant W.B."/>
            <person name="Bucks S."/>
            <person name="Chao H."/>
            <person name="Chevignon G."/>
            <person name="Christen J.M."/>
            <person name="Clarke D.F."/>
            <person name="Dittmer N.T."/>
            <person name="Ferguson L.C.F."/>
            <person name="Garavelou S."/>
            <person name="Gordon K.H.J."/>
            <person name="Gunaratna R.T."/>
            <person name="Han Y."/>
            <person name="Hauser F."/>
            <person name="He Y."/>
            <person name="Heidel-Fischer H."/>
            <person name="Hirsh A."/>
            <person name="Hu Y."/>
            <person name="Jiang H."/>
            <person name="Kalra D."/>
            <person name="Klinner C."/>
            <person name="Konig C."/>
            <person name="Kovar C."/>
            <person name="Kroll A.R."/>
            <person name="Kuwar S.S."/>
            <person name="Lee S.L."/>
            <person name="Lehman R."/>
            <person name="Li K."/>
            <person name="Li Z."/>
            <person name="Liang H."/>
            <person name="Lovelace S."/>
            <person name="Lu Z."/>
            <person name="Mansfield J.H."/>
            <person name="McCulloch K.J."/>
            <person name="Mathew T."/>
            <person name="Morton B."/>
            <person name="Muzny D.M."/>
            <person name="Neunemann D."/>
            <person name="Ongeri F."/>
            <person name="Pauchet Y."/>
            <person name="Pu L.L."/>
            <person name="Pyrousis I."/>
            <person name="Rao X.J."/>
            <person name="Redding A."/>
            <person name="Roesel C."/>
            <person name="Sanchez-Gracia A."/>
            <person name="Schaack S."/>
            <person name="Shukla A."/>
            <person name="Tetreau G."/>
            <person name="Wang Y."/>
            <person name="Xiong G.H."/>
            <person name="Traut W."/>
            <person name="Walsh T.K."/>
            <person name="Worley K.C."/>
            <person name="Wu D."/>
            <person name="Wu W."/>
            <person name="Wu Y.Q."/>
            <person name="Zhang X."/>
            <person name="Zou Z."/>
            <person name="Zucker H."/>
            <person name="Briscoe A.D."/>
            <person name="Burmester T."/>
            <person name="Clem R.J."/>
            <person name="Feyereisen R."/>
            <person name="Grimmelikhuijzen C.J.P."/>
            <person name="Hamodrakas S.J."/>
            <person name="Hansson B.S."/>
            <person name="Huguet E."/>
            <person name="Jermiin L.S."/>
            <person name="Lan Q."/>
            <person name="Lehman H.K."/>
            <person name="Lorenzen M."/>
            <person name="Merzendorfer H."/>
            <person name="Michalopoulos I."/>
            <person name="Morton D.B."/>
            <person name="Muthukrishnan S."/>
            <person name="Oakeshott J.G."/>
            <person name="Palmer W."/>
            <person name="Park Y."/>
            <person name="Passarelli A.L."/>
            <person name="Rozas J."/>
            <person name="Schwartz L.M."/>
            <person name="Smith W."/>
            <person name="Southgate A."/>
            <person name="Vilcinskas A."/>
            <person name="Vogt R."/>
            <person name="Wang P."/>
            <person name="Werren J."/>
            <person name="Yu X.Q."/>
            <person name="Zhou J.J."/>
            <person name="Brown S.J."/>
            <person name="Scherer S.E."/>
            <person name="Richards S."/>
            <person name="Blissard G.W."/>
        </authorList>
    </citation>
    <scope>NUCLEOTIDE SEQUENCE</scope>
</reference>
<feature type="transmembrane region" description="Helical" evidence="6">
    <location>
        <begin position="141"/>
        <end position="162"/>
    </location>
</feature>
<feature type="transmembrane region" description="Helical" evidence="6">
    <location>
        <begin position="307"/>
        <end position="330"/>
    </location>
</feature>
<dbReference type="SUPFAM" id="SSF55856">
    <property type="entry name" value="Cytochrome b5-like heme/steroid binding domain"/>
    <property type="match status" value="1"/>
</dbReference>
<comment type="caution">
    <text evidence="6">Lacks conserved residue(s) required for the propagation of feature annotation.</text>
</comment>
<keyword evidence="6" id="KW-1133">Transmembrane helix</keyword>
<dbReference type="GO" id="GO:0046872">
    <property type="term" value="F:metal ion binding"/>
    <property type="evidence" value="ECO:0007669"/>
    <property type="project" value="UniProtKB-UniRule"/>
</dbReference>
<dbReference type="GO" id="GO:0006629">
    <property type="term" value="P:lipid metabolic process"/>
    <property type="evidence" value="ECO:0007669"/>
    <property type="project" value="InterPro"/>
</dbReference>
<keyword evidence="6" id="KW-0812">Transmembrane</keyword>
<dbReference type="GO" id="GO:0020037">
    <property type="term" value="F:heme binding"/>
    <property type="evidence" value="ECO:0007669"/>
    <property type="project" value="UniProtKB-UniRule"/>
</dbReference>
<evidence type="ECO:0000256" key="7">
    <source>
        <dbReference type="SAM" id="MobiDB-lite"/>
    </source>
</evidence>
<name>A0A922CFB4_MANSE</name>
<dbReference type="PANTHER" id="PTHR16740">
    <property type="entry name" value="CYTOCHROME B5-RELATED PROTEIN-RELATED"/>
    <property type="match status" value="1"/>
</dbReference>
<evidence type="ECO:0000256" key="1">
    <source>
        <dbReference type="ARBA" id="ARBA00022617"/>
    </source>
</evidence>
<dbReference type="Gene3D" id="3.10.120.10">
    <property type="entry name" value="Cytochrome b5-like heme/steroid binding domain"/>
    <property type="match status" value="1"/>
</dbReference>
<feature type="transmembrane region" description="Helical" evidence="6">
    <location>
        <begin position="282"/>
        <end position="301"/>
    </location>
</feature>
<comment type="similarity">
    <text evidence="6">Belongs to the cytochrome b5 family.</text>
</comment>
<feature type="region of interest" description="Disordered" evidence="7">
    <location>
        <begin position="1"/>
        <end position="23"/>
    </location>
</feature>
<dbReference type="InterPro" id="IPR018506">
    <property type="entry name" value="Cyt_B5_heme-BS"/>
</dbReference>
<dbReference type="PROSITE" id="PS00191">
    <property type="entry name" value="CYTOCHROME_B5_1"/>
    <property type="match status" value="1"/>
</dbReference>
<reference evidence="9" key="2">
    <citation type="submission" date="2020-12" db="EMBL/GenBank/DDBJ databases">
        <authorList>
            <person name="Kanost M."/>
        </authorList>
    </citation>
    <scope>NUCLEOTIDE SEQUENCE</scope>
</reference>
<accession>A0A922CFB4</accession>
<feature type="domain" description="Cytochrome b5 heme-binding" evidence="8">
    <location>
        <begin position="33"/>
        <end position="102"/>
    </location>
</feature>
<dbReference type="InterPro" id="IPR053100">
    <property type="entry name" value="Cytochrome_b5-related"/>
</dbReference>
<dbReference type="EMBL" id="JH668309">
    <property type="protein sequence ID" value="KAG6444172.1"/>
    <property type="molecule type" value="Genomic_DNA"/>
</dbReference>
<feature type="transmembrane region" description="Helical" evidence="6">
    <location>
        <begin position="168"/>
        <end position="189"/>
    </location>
</feature>
<evidence type="ECO:0000256" key="5">
    <source>
        <dbReference type="ARBA" id="ARBA00073492"/>
    </source>
</evidence>